<dbReference type="PANTHER" id="PTHR10887">
    <property type="entry name" value="DNA2/NAM7 HELICASE FAMILY"/>
    <property type="match status" value="1"/>
</dbReference>
<dbReference type="InterPro" id="IPR041679">
    <property type="entry name" value="DNA2/NAM7-like_C"/>
</dbReference>
<dbReference type="InterPro" id="IPR041677">
    <property type="entry name" value="DNA2/NAM7_AAA_11"/>
</dbReference>
<reference evidence="5" key="1">
    <citation type="submission" date="2023-06" db="EMBL/GenBank/DDBJ databases">
        <authorList>
            <person name="Delattre M."/>
        </authorList>
    </citation>
    <scope>NUCLEOTIDE SEQUENCE</scope>
    <source>
        <strain evidence="5">AF72</strain>
    </source>
</reference>
<feature type="domain" description="DNA2/NAM7 helicase helicase" evidence="2">
    <location>
        <begin position="1035"/>
        <end position="1502"/>
    </location>
</feature>
<feature type="non-terminal residue" evidence="5">
    <location>
        <position position="1"/>
    </location>
</feature>
<accession>A0AA36CS84</accession>
<dbReference type="Gene3D" id="3.40.50.300">
    <property type="entry name" value="P-loop containing nucleotide triphosphate hydrolases"/>
    <property type="match status" value="3"/>
</dbReference>
<feature type="domain" description="DNA2/NAM7 helicase-like C-terminal" evidence="3">
    <location>
        <begin position="1515"/>
        <end position="1708"/>
    </location>
</feature>
<comment type="caution">
    <text evidence="5">The sequence shown here is derived from an EMBL/GenBank/DDBJ whole genome shotgun (WGS) entry which is preliminary data.</text>
</comment>
<dbReference type="InterPro" id="IPR045055">
    <property type="entry name" value="DNA2/NAM7-like"/>
</dbReference>
<evidence type="ECO:0008006" key="7">
    <source>
        <dbReference type="Google" id="ProtNLM"/>
    </source>
</evidence>
<dbReference type="SUPFAM" id="SSF52540">
    <property type="entry name" value="P-loop containing nucleoside triphosphate hydrolases"/>
    <property type="match status" value="1"/>
</dbReference>
<evidence type="ECO:0000259" key="4">
    <source>
        <dbReference type="Pfam" id="PF25396"/>
    </source>
</evidence>
<dbReference type="Pfam" id="PF13086">
    <property type="entry name" value="AAA_11"/>
    <property type="match status" value="1"/>
</dbReference>
<dbReference type="EMBL" id="CATQJA010002619">
    <property type="protein sequence ID" value="CAJ0573502.1"/>
    <property type="molecule type" value="Genomic_DNA"/>
</dbReference>
<name>A0AA36CS84_9BILA</name>
<feature type="region of interest" description="Disordered" evidence="1">
    <location>
        <begin position="932"/>
        <end position="979"/>
    </location>
</feature>
<feature type="region of interest" description="Disordered" evidence="1">
    <location>
        <begin position="1241"/>
        <end position="1273"/>
    </location>
</feature>
<dbReference type="InterPro" id="IPR047187">
    <property type="entry name" value="SF1_C_Upf1"/>
</dbReference>
<evidence type="ECO:0000259" key="2">
    <source>
        <dbReference type="Pfam" id="PF13086"/>
    </source>
</evidence>
<evidence type="ECO:0000259" key="3">
    <source>
        <dbReference type="Pfam" id="PF13087"/>
    </source>
</evidence>
<dbReference type="InterPro" id="IPR057373">
    <property type="entry name" value="ZNFX1"/>
</dbReference>
<proteinExistence type="predicted"/>
<feature type="compositionally biased region" description="Basic residues" evidence="1">
    <location>
        <begin position="952"/>
        <end position="961"/>
    </location>
</feature>
<dbReference type="GO" id="GO:0031048">
    <property type="term" value="P:regulatory ncRNA-mediated heterochromatin formation"/>
    <property type="evidence" value="ECO:0007669"/>
    <property type="project" value="TreeGrafter"/>
</dbReference>
<evidence type="ECO:0000313" key="6">
    <source>
        <dbReference type="Proteomes" id="UP001177023"/>
    </source>
</evidence>
<feature type="compositionally biased region" description="Polar residues" evidence="1">
    <location>
        <begin position="404"/>
        <end position="415"/>
    </location>
</feature>
<dbReference type="GO" id="GO:0031380">
    <property type="term" value="C:nuclear RNA-directed RNA polymerase complex"/>
    <property type="evidence" value="ECO:0007669"/>
    <property type="project" value="TreeGrafter"/>
</dbReference>
<dbReference type="GO" id="GO:0004386">
    <property type="term" value="F:helicase activity"/>
    <property type="evidence" value="ECO:0007669"/>
    <property type="project" value="InterPro"/>
</dbReference>
<evidence type="ECO:0000313" key="5">
    <source>
        <dbReference type="EMBL" id="CAJ0573502.1"/>
    </source>
</evidence>
<gene>
    <name evidence="5" type="ORF">MSPICULIGERA_LOCUS11859</name>
</gene>
<dbReference type="Pfam" id="PF25396">
    <property type="entry name" value="ZNFX1"/>
    <property type="match status" value="1"/>
</dbReference>
<dbReference type="Pfam" id="PF13087">
    <property type="entry name" value="AAA_12"/>
    <property type="match status" value="1"/>
</dbReference>
<feature type="domain" description="ZNFX1" evidence="4">
    <location>
        <begin position="747"/>
        <end position="850"/>
    </location>
</feature>
<feature type="compositionally biased region" description="Pro residues" evidence="1">
    <location>
        <begin position="240"/>
        <end position="255"/>
    </location>
</feature>
<sequence length="1978" mass="223139">MDSHGFISRRQPPPPQTPAHEKRKWAVLKMGHVTPLLRDSDQLMIFVRKLHQLLQEQQMSLEDTLAWTLFDPPDLPVVKRQIEEMIGDARALNQSKLPILVYIDDSLASVIYEDIEGQFSEFLYIVRLEPEEVRHPIATSDYAEIKNICVEFRACIAPLEVNRPAAAAPPLRNLAPVVQPAPPPPQRVVEAPRNYTPVVQPAPPPSQRVVEAPRNLPARPLGPPPGIRMAPPMERNIPQPMRPTPLPPAPRPDPYARPMMPSSSAYAPETRNILGEAISRITLPRPEPPRPQHRPYSPPRRAADRDDTGPQLVDTPPNEEEPIPYPSRSRPHQPPPPRNLPKYEYGFDDAPRPQNNGYYRQEAEPMRYPSNGYRLVDSPPRPSHVPQNNPASSSKDDAKVNPVLIQTNDDSSESAYATPPSMPPPGLSMEAEPSYPPIPVDDVEAALDNFKTGDLDAEYFVDELYQHLGVYNRLHEPFDNLRDNILFIKLIRLSCQKAAVDVRKEGTAILEAAVGSGFVESVLVAHFEPVVESGELQPPNHATCLEVLLDFFDTVSDYEIDNETWHELFTRLHQFSCEVSTEVKRCMRVDPDVVFARIYERSYRDFEGDQGHHFLLDGHFRSGPSRSLRSGFVLPTCKEGPPPTLDADPNSNTAALYLECERTEPPNDFRTLASEIAIEDVQNPVKPYVRRMKVKQPFADSEEYLDTVFRLLREDLVSALRDGIAIWKGHNYQMGKDAHGLTADLFLVQDVRVRGVQVKSGVGVPMRMLEIPQTLVQQVIDSRRLSFGQMVALSMDGFQEDCLLGVIVERDDDLLIARRCIGVALVAERDGGVGSVRVKMDTAYHMVESSAFLEMYSPVLATIKGLNRFLPIPFERYIVHGKTNVLPPYYMRSTTPSEITEEIAKLEMTYMRKRLQKKAEYLKWHQDLAAERDAQAATEAPSPPEDGFQDKKTKKKQKKKTPSPAPEDEEAGLGYKGDSPEMAQLIREITDAENYAPRPLGATSEAQRGKVKLHGREYEMSEVERLFDPGNEIMDHSQKESLLKALRNEFALIQGPPGTGKTFLGVEVVAAMLENRQRWCIIEPILIVCYTNQALDQFLEKIHDRIMKEIAQNRIKHDLPTVVRLGSRCDSVYIKESHKLTKRDVCEAFRDHVPPTKINRGSIYYDFQLAERTLGGAVAILRFGKTKLIGGKHTRSVMSLLHCTQFDREYGLYLDSKNRPMSIDEKLVAWLLNRQFARDPLKLPGSGSNSEEEGESVAQAGRKKKKNNGTEEKLADALQQLDIEKEGKEEDAVKQLALEGEETYEVLEDWYMGRDPVAEADSHLKSVLLFGRPNEGKSGQLQGARSKSLLKNTQDPVVIAAMEEVEELVLGVEPLKAEEADAIMNIVTLPKKRRWQLYAYWRHKLVEETRAQMPRLMATYRAACNAKKELMIKEDANILKHSLIIGATTTGAAKNRDLLTRLNCRQLVVEEAAEVLEAHVLTSFLPSLEHVVLIGDHQQLKPSSSVHQLGRDYFLDVSMFERLYNIGFPHSSLLKQHRMRPEFTEHIVRPHFYPRLEDHETVLKYPSVAGMGKDLFFWTHQVAEETLGYESTSKLNTYEIEQAVALARYLILQAVYQPSDITILCTYTAQTQFMRKEVGQTLGMTPDGKTEVQVETLDGYQGKENKIIILSLVRSNNSEGTIGFLGVKNRICVAWTRAQHGLYVLGNMTFLAGRSQLFNQICGRLVIAQSIGECLPVCCTNHGKSQNIQFPEQLKEKCPEGGCDLECLKKLACEHKCPRKCHPIDDHYAYRCLVIVEKGCKRGKHVDSKPCYEEFGPCYRSFEFKLACGHTAKYPCFTDDADLKCNAPCALKLPCGHGCKAKCGQPCTKICQEEIEVMHPTCLFKHRTKVRCGLAVEFYESKSPCPHPCQEVLACDHICANTCGEDCVFECLEVVHRELPGCGHLEEMLCFQSVDAVNCMTCLKTKKEEAEGEEEDDH</sequence>
<dbReference type="Proteomes" id="UP001177023">
    <property type="component" value="Unassembled WGS sequence"/>
</dbReference>
<feature type="region of interest" description="Disordered" evidence="1">
    <location>
        <begin position="1"/>
        <end position="22"/>
    </location>
</feature>
<organism evidence="5 6">
    <name type="scientific">Mesorhabditis spiculigera</name>
    <dbReference type="NCBI Taxonomy" id="96644"/>
    <lineage>
        <taxon>Eukaryota</taxon>
        <taxon>Metazoa</taxon>
        <taxon>Ecdysozoa</taxon>
        <taxon>Nematoda</taxon>
        <taxon>Chromadorea</taxon>
        <taxon>Rhabditida</taxon>
        <taxon>Rhabditina</taxon>
        <taxon>Rhabditomorpha</taxon>
        <taxon>Rhabditoidea</taxon>
        <taxon>Rhabditidae</taxon>
        <taxon>Mesorhabditinae</taxon>
        <taxon>Mesorhabditis</taxon>
    </lineage>
</organism>
<dbReference type="CDD" id="cd06008">
    <property type="entry name" value="NF-X1-zinc-finger"/>
    <property type="match status" value="1"/>
</dbReference>
<keyword evidence="6" id="KW-1185">Reference proteome</keyword>
<dbReference type="InterPro" id="IPR027417">
    <property type="entry name" value="P-loop_NTPase"/>
</dbReference>
<dbReference type="CDD" id="cd18808">
    <property type="entry name" value="SF1_C_Upf1"/>
    <property type="match status" value="1"/>
</dbReference>
<dbReference type="PANTHER" id="PTHR10887:SF341">
    <property type="entry name" value="NFX1-TYPE ZINC FINGER-CONTAINING PROTEIN 1"/>
    <property type="match status" value="1"/>
</dbReference>
<evidence type="ECO:0000256" key="1">
    <source>
        <dbReference type="SAM" id="MobiDB-lite"/>
    </source>
</evidence>
<feature type="region of interest" description="Disordered" evidence="1">
    <location>
        <begin position="198"/>
        <end position="266"/>
    </location>
</feature>
<feature type="region of interest" description="Disordered" evidence="1">
    <location>
        <begin position="280"/>
        <end position="431"/>
    </location>
</feature>
<protein>
    <recommendedName>
        <fullName evidence="7">NFX1-type zinc finger-containing protein 1</fullName>
    </recommendedName>
</protein>